<gene>
    <name evidence="2" type="ORF">WJ96_05055</name>
</gene>
<evidence type="ECO:0000256" key="1">
    <source>
        <dbReference type="SAM" id="Phobius"/>
    </source>
</evidence>
<protein>
    <recommendedName>
        <fullName evidence="4">PrgI family protein</fullName>
    </recommendedName>
</protein>
<dbReference type="Proteomes" id="UP000056453">
    <property type="component" value="Unassembled WGS sequence"/>
</dbReference>
<reference evidence="2 3" key="1">
    <citation type="submission" date="2015-11" db="EMBL/GenBank/DDBJ databases">
        <title>Expanding the genomic diversity of Burkholderia species for the development of highly accurate diagnostics.</title>
        <authorList>
            <person name="Sahl J."/>
            <person name="Keim P."/>
            <person name="Wagner D."/>
        </authorList>
    </citation>
    <scope>NUCLEOTIDE SEQUENCE [LARGE SCALE GENOMIC DNA]</scope>
    <source>
        <strain evidence="2 3">MSMB1808WGS</strain>
    </source>
</reference>
<organism evidence="2 3">
    <name type="scientific">Burkholderia ubonensis</name>
    <dbReference type="NCBI Taxonomy" id="101571"/>
    <lineage>
        <taxon>Bacteria</taxon>
        <taxon>Pseudomonadati</taxon>
        <taxon>Pseudomonadota</taxon>
        <taxon>Betaproteobacteria</taxon>
        <taxon>Burkholderiales</taxon>
        <taxon>Burkholderiaceae</taxon>
        <taxon>Burkholderia</taxon>
        <taxon>Burkholderia cepacia complex</taxon>
    </lineage>
</organism>
<evidence type="ECO:0000313" key="3">
    <source>
        <dbReference type="Proteomes" id="UP000056453"/>
    </source>
</evidence>
<accession>A0AAW3MWH0</accession>
<proteinExistence type="predicted"/>
<dbReference type="EMBL" id="LPBJ01000047">
    <property type="protein sequence ID" value="KVP97940.1"/>
    <property type="molecule type" value="Genomic_DNA"/>
</dbReference>
<evidence type="ECO:0008006" key="4">
    <source>
        <dbReference type="Google" id="ProtNLM"/>
    </source>
</evidence>
<feature type="transmembrane region" description="Helical" evidence="1">
    <location>
        <begin position="168"/>
        <end position="189"/>
    </location>
</feature>
<feature type="transmembrane region" description="Helical" evidence="1">
    <location>
        <begin position="61"/>
        <end position="83"/>
    </location>
</feature>
<keyword evidence="1" id="KW-1133">Transmembrane helix</keyword>
<dbReference type="AlphaFoldDB" id="A0AAW3MWH0"/>
<comment type="caution">
    <text evidence="2">The sequence shown here is derived from an EMBL/GenBank/DDBJ whole genome shotgun (WGS) entry which is preliminary data.</text>
</comment>
<name>A0AAW3MWH0_9BURK</name>
<sequence>MKEVMPYELLEVAHKLMAHGQNKAYWDAVPVPKRPVGQVRFEVARQVSTFAVPLAGLAGAWMGWGLKGLLLGLPVAWLTGYLLDKKLERDIDRKWRRDIDIDRGRYNAVKWLSEQMGMARDEITLPVIYKMAEDFRVVDSERRAEAARLEAAQQAAEAKTTRRRRVRAGAVGAAAVAAGGVAYAAGTYAKDAEPSEPYAPVNIPVVNPANGFPMLPGNAVDVAGNPFGTDMSGM</sequence>
<evidence type="ECO:0000313" key="2">
    <source>
        <dbReference type="EMBL" id="KVP97940.1"/>
    </source>
</evidence>
<keyword evidence="3" id="KW-1185">Reference proteome</keyword>
<keyword evidence="1" id="KW-0472">Membrane</keyword>
<keyword evidence="1" id="KW-0812">Transmembrane</keyword>